<protein>
    <recommendedName>
        <fullName evidence="4">DNA endonuclease activator Ctp1 C-terminal domain-containing protein</fullName>
    </recommendedName>
</protein>
<dbReference type="AlphaFoldDB" id="A0AAN7SPJ3"/>
<keyword evidence="6" id="KW-1185">Reference proteome</keyword>
<organism evidence="5 6">
    <name type="scientific">Aquatica leii</name>
    <dbReference type="NCBI Taxonomy" id="1421715"/>
    <lineage>
        <taxon>Eukaryota</taxon>
        <taxon>Metazoa</taxon>
        <taxon>Ecdysozoa</taxon>
        <taxon>Arthropoda</taxon>
        <taxon>Hexapoda</taxon>
        <taxon>Insecta</taxon>
        <taxon>Pterygota</taxon>
        <taxon>Neoptera</taxon>
        <taxon>Endopterygota</taxon>
        <taxon>Coleoptera</taxon>
        <taxon>Polyphaga</taxon>
        <taxon>Elateriformia</taxon>
        <taxon>Elateroidea</taxon>
        <taxon>Lampyridae</taxon>
        <taxon>Luciolinae</taxon>
        <taxon>Aquatica</taxon>
    </lineage>
</organism>
<evidence type="ECO:0000313" key="6">
    <source>
        <dbReference type="Proteomes" id="UP001353858"/>
    </source>
</evidence>
<keyword evidence="2" id="KW-0227">DNA damage</keyword>
<evidence type="ECO:0000313" key="5">
    <source>
        <dbReference type="EMBL" id="KAK4876135.1"/>
    </source>
</evidence>
<evidence type="ECO:0000259" key="4">
    <source>
        <dbReference type="Pfam" id="PF08573"/>
    </source>
</evidence>
<dbReference type="Proteomes" id="UP001353858">
    <property type="component" value="Unassembled WGS sequence"/>
</dbReference>
<gene>
    <name evidence="5" type="ORF">RN001_012557</name>
</gene>
<dbReference type="Pfam" id="PF08573">
    <property type="entry name" value="SAE2"/>
    <property type="match status" value="1"/>
</dbReference>
<dbReference type="EMBL" id="JARPUR010000005">
    <property type="protein sequence ID" value="KAK4876135.1"/>
    <property type="molecule type" value="Genomic_DNA"/>
</dbReference>
<proteinExistence type="predicted"/>
<sequence length="333" mass="38443">MCKVAQQEWLSLFTSEVECLWNAEPTEIRMIIILHHILQKEFKRIETNISEKIETFKHKIKLASSLEESGYTDSFQLSLTNTNIDSLELLERSPKIKRYRKVNRKKDNSPSLLNSSKDSLNCSSFSLLNPVKKLCDKSVSDDCVMVSNAVKEDVISCESNANDVVDTSILNDSLNISTHNKKIKISKSKKMNKSNKNNSTLTQLINNKSWSNNVCKIDVTNTKTVKDESKTITQINPIKKSNIFQNYDRIPVKKSVVPEHPHKMETVRCKADKLRLPGWSCKECQDYYEDFDLTDEELRKKMNVCSKHRNKFDPLNETPKGYWDVTMYSSQED</sequence>
<evidence type="ECO:0000256" key="3">
    <source>
        <dbReference type="ARBA" id="ARBA00023242"/>
    </source>
</evidence>
<comment type="caution">
    <text evidence="5">The sequence shown here is derived from an EMBL/GenBank/DDBJ whole genome shotgun (WGS) entry which is preliminary data.</text>
</comment>
<dbReference type="GO" id="GO:0005634">
    <property type="term" value="C:nucleus"/>
    <property type="evidence" value="ECO:0007669"/>
    <property type="project" value="UniProtKB-SubCell"/>
</dbReference>
<name>A0AAN7SPJ3_9COLE</name>
<evidence type="ECO:0000256" key="1">
    <source>
        <dbReference type="ARBA" id="ARBA00004123"/>
    </source>
</evidence>
<feature type="domain" description="DNA endonuclease activator Ctp1 C-terminal" evidence="4">
    <location>
        <begin position="294"/>
        <end position="332"/>
    </location>
</feature>
<keyword evidence="3" id="KW-0539">Nucleus</keyword>
<reference evidence="6" key="1">
    <citation type="submission" date="2023-01" db="EMBL/GenBank/DDBJ databases">
        <title>Key to firefly adult light organ development and bioluminescence: homeobox transcription factors regulate luciferase expression and transportation to peroxisome.</title>
        <authorList>
            <person name="Fu X."/>
        </authorList>
    </citation>
    <scope>NUCLEOTIDE SEQUENCE [LARGE SCALE GENOMIC DNA]</scope>
</reference>
<dbReference type="GO" id="GO:0006281">
    <property type="term" value="P:DNA repair"/>
    <property type="evidence" value="ECO:0007669"/>
    <property type="project" value="InterPro"/>
</dbReference>
<evidence type="ECO:0000256" key="2">
    <source>
        <dbReference type="ARBA" id="ARBA00022763"/>
    </source>
</evidence>
<dbReference type="InterPro" id="IPR013882">
    <property type="entry name" value="Ctp1_C"/>
</dbReference>
<accession>A0AAN7SPJ3</accession>
<comment type="subcellular location">
    <subcellularLocation>
        <location evidence="1">Nucleus</location>
    </subcellularLocation>
</comment>